<comment type="caution">
    <text evidence="3">The sequence shown here is derived from an EMBL/GenBank/DDBJ whole genome shotgun (WGS) entry which is preliminary data.</text>
</comment>
<feature type="signal peptide" evidence="2">
    <location>
        <begin position="1"/>
        <end position="23"/>
    </location>
</feature>
<dbReference type="EMBL" id="NJHN03000008">
    <property type="protein sequence ID" value="KAH9426844.1"/>
    <property type="molecule type" value="Genomic_DNA"/>
</dbReference>
<evidence type="ECO:0000313" key="4">
    <source>
        <dbReference type="Proteomes" id="UP000887458"/>
    </source>
</evidence>
<name>A0ABQ8JW45_DERPT</name>
<protein>
    <submittedName>
        <fullName evidence="3">Uncharacterized protein</fullName>
    </submittedName>
</protein>
<feature type="chain" id="PRO_5045950609" evidence="2">
    <location>
        <begin position="24"/>
        <end position="508"/>
    </location>
</feature>
<feature type="region of interest" description="Disordered" evidence="1">
    <location>
        <begin position="151"/>
        <end position="217"/>
    </location>
</feature>
<accession>A0ABQ8JW45</accession>
<reference evidence="3 4" key="2">
    <citation type="journal article" date="2022" name="Mol. Biol. Evol.">
        <title>Comparative Genomics Reveals Insights into the Divergent Evolution of Astigmatic Mites and Household Pest Adaptations.</title>
        <authorList>
            <person name="Xiong Q."/>
            <person name="Wan A.T."/>
            <person name="Liu X."/>
            <person name="Fung C.S."/>
            <person name="Xiao X."/>
            <person name="Malainual N."/>
            <person name="Hou J."/>
            <person name="Wang L."/>
            <person name="Wang M."/>
            <person name="Yang K.Y."/>
            <person name="Cui Y."/>
            <person name="Leung E.L."/>
            <person name="Nong W."/>
            <person name="Shin S.K."/>
            <person name="Au S.W."/>
            <person name="Jeong K.Y."/>
            <person name="Chew F.T."/>
            <person name="Hui J.H."/>
            <person name="Leung T.F."/>
            <person name="Tungtrongchitr A."/>
            <person name="Zhong N."/>
            <person name="Liu Z."/>
            <person name="Tsui S.K."/>
        </authorList>
    </citation>
    <scope>NUCLEOTIDE SEQUENCE [LARGE SCALE GENOMIC DNA]</scope>
    <source>
        <strain evidence="3">Derp</strain>
    </source>
</reference>
<feature type="compositionally biased region" description="Polar residues" evidence="1">
    <location>
        <begin position="151"/>
        <end position="172"/>
    </location>
</feature>
<reference evidence="3 4" key="1">
    <citation type="journal article" date="2018" name="J. Allergy Clin. Immunol.">
        <title>High-quality assembly of Dermatophagoides pteronyssinus genome and transcriptome reveals a wide range of novel allergens.</title>
        <authorList>
            <person name="Liu X.Y."/>
            <person name="Yang K.Y."/>
            <person name="Wang M.Q."/>
            <person name="Kwok J.S."/>
            <person name="Zeng X."/>
            <person name="Yang Z."/>
            <person name="Xiao X.J."/>
            <person name="Lau C.P."/>
            <person name="Li Y."/>
            <person name="Huang Z.M."/>
            <person name="Ba J.G."/>
            <person name="Yim A.K."/>
            <person name="Ouyang C.Y."/>
            <person name="Ngai S.M."/>
            <person name="Chan T.F."/>
            <person name="Leung E.L."/>
            <person name="Liu L."/>
            <person name="Liu Z.G."/>
            <person name="Tsui S.K."/>
        </authorList>
    </citation>
    <scope>NUCLEOTIDE SEQUENCE [LARGE SCALE GENOMIC DNA]</scope>
    <source>
        <strain evidence="3">Derp</strain>
    </source>
</reference>
<evidence type="ECO:0000313" key="3">
    <source>
        <dbReference type="EMBL" id="KAH9426844.1"/>
    </source>
</evidence>
<organism evidence="3 4">
    <name type="scientific">Dermatophagoides pteronyssinus</name>
    <name type="common">European house dust mite</name>
    <dbReference type="NCBI Taxonomy" id="6956"/>
    <lineage>
        <taxon>Eukaryota</taxon>
        <taxon>Metazoa</taxon>
        <taxon>Ecdysozoa</taxon>
        <taxon>Arthropoda</taxon>
        <taxon>Chelicerata</taxon>
        <taxon>Arachnida</taxon>
        <taxon>Acari</taxon>
        <taxon>Acariformes</taxon>
        <taxon>Sarcoptiformes</taxon>
        <taxon>Astigmata</taxon>
        <taxon>Psoroptidia</taxon>
        <taxon>Analgoidea</taxon>
        <taxon>Pyroglyphidae</taxon>
        <taxon>Dermatophagoidinae</taxon>
        <taxon>Dermatophagoides</taxon>
    </lineage>
</organism>
<gene>
    <name evidence="3" type="ORF">DERP_002944</name>
</gene>
<dbReference type="Proteomes" id="UP000887458">
    <property type="component" value="Unassembled WGS sequence"/>
</dbReference>
<feature type="compositionally biased region" description="Acidic residues" evidence="1">
    <location>
        <begin position="173"/>
        <end position="185"/>
    </location>
</feature>
<proteinExistence type="predicted"/>
<keyword evidence="2" id="KW-0732">Signal</keyword>
<sequence length="508" mass="58680">MNHRNFILLSLLFLFIKFKLSYQQYPNTVYEAANDDDDDEYEYDNNVRSYGTNENDYLEPIITDKRRSITRPLRLDPDILQEHLYSFKSNVLNGSEVSTLKNKNFTWSLLNKNNDNGRIHAKKLKPVLKFQSNLKNENEKTTDWINLTSGIQSDQPAVSPSMNADNQTSIPSENDDDDDDDEEEIRQDGKKMQGISPPTKPKTSNANAKLFPNERNDVNRYAYAGNRTQETNSVNRPISSNPYRPSMYPGIVNQPYYPRYQQSSRQYYRQQPPIIINGNQQPYYSYQPNIFASDTTAVAKRNWTCEISSYNNCSIVNDPQTGPLFQVKNYNYFPYQSTSKPEWYLVLNTTTFPDNKIGARLITPYLPHNQASKGCLTLTFITTGKELDKIMVHQQDIDDKCIYSGLLSSPITSPSIGPTARMMQQQSDRLIEHNVELTINLRQSDPRFFIEIYVKRLTTRQSSFAFSKMNLAYEQSCQNDQSNNCFQNIYPSANNNQPNKRNQIPVEP</sequence>
<keyword evidence="4" id="KW-1185">Reference proteome</keyword>
<evidence type="ECO:0000256" key="2">
    <source>
        <dbReference type="SAM" id="SignalP"/>
    </source>
</evidence>
<evidence type="ECO:0000256" key="1">
    <source>
        <dbReference type="SAM" id="MobiDB-lite"/>
    </source>
</evidence>